<organism evidence="1 2">
    <name type="scientific">Handroanthus impetiginosus</name>
    <dbReference type="NCBI Taxonomy" id="429701"/>
    <lineage>
        <taxon>Eukaryota</taxon>
        <taxon>Viridiplantae</taxon>
        <taxon>Streptophyta</taxon>
        <taxon>Embryophyta</taxon>
        <taxon>Tracheophyta</taxon>
        <taxon>Spermatophyta</taxon>
        <taxon>Magnoliopsida</taxon>
        <taxon>eudicotyledons</taxon>
        <taxon>Gunneridae</taxon>
        <taxon>Pentapetalae</taxon>
        <taxon>asterids</taxon>
        <taxon>lamiids</taxon>
        <taxon>Lamiales</taxon>
        <taxon>Bignoniaceae</taxon>
        <taxon>Crescentiina</taxon>
        <taxon>Tabebuia alliance</taxon>
        <taxon>Handroanthus</taxon>
    </lineage>
</organism>
<name>A0A2G9G095_9LAMI</name>
<dbReference type="Proteomes" id="UP000231279">
    <property type="component" value="Unassembled WGS sequence"/>
</dbReference>
<dbReference type="EMBL" id="NKXS01008243">
    <property type="protein sequence ID" value="PIM98611.1"/>
    <property type="molecule type" value="Genomic_DNA"/>
</dbReference>
<evidence type="ECO:0000313" key="2">
    <source>
        <dbReference type="Proteomes" id="UP000231279"/>
    </source>
</evidence>
<accession>A0A2G9G095</accession>
<reference evidence="2" key="1">
    <citation type="journal article" date="2018" name="Gigascience">
        <title>Genome assembly of the Pink Ipe (Handroanthus impetiginosus, Bignoniaceae), a highly valued, ecologically keystone Neotropical timber forest tree.</title>
        <authorList>
            <person name="Silva-Junior O.B."/>
            <person name="Grattapaglia D."/>
            <person name="Novaes E."/>
            <person name="Collevatti R.G."/>
        </authorList>
    </citation>
    <scope>NUCLEOTIDE SEQUENCE [LARGE SCALE GENOMIC DNA]</scope>
    <source>
        <strain evidence="2">cv. UFG-1</strain>
    </source>
</reference>
<dbReference type="AlphaFoldDB" id="A0A2G9G095"/>
<evidence type="ECO:0000313" key="1">
    <source>
        <dbReference type="EMBL" id="PIM98611.1"/>
    </source>
</evidence>
<gene>
    <name evidence="1" type="ORF">CDL12_28905</name>
</gene>
<proteinExistence type="predicted"/>
<keyword evidence="2" id="KW-1185">Reference proteome</keyword>
<protein>
    <submittedName>
        <fullName evidence="1">Uncharacterized protein</fullName>
    </submittedName>
</protein>
<comment type="caution">
    <text evidence="1">The sequence shown here is derived from an EMBL/GenBank/DDBJ whole genome shotgun (WGS) entry which is preliminary data.</text>
</comment>
<sequence>MATAWIGQKLMDGLKWIISRIEYGPQFISKTLKKSKDWLSNVVGSISELIHTAFENSFPAFSKLCDNLLHELDKLFKVVEEFISRMSEAAAEIRRKYPMIDYLLELLYQIIYRLLMEKIILLVKGVFFGFF</sequence>